<dbReference type="Gene3D" id="1.10.260.40">
    <property type="entry name" value="lambda repressor-like DNA-binding domains"/>
    <property type="match status" value="1"/>
</dbReference>
<gene>
    <name evidence="2" type="ORF">E1091_08415</name>
</gene>
<organism evidence="2 3">
    <name type="scientific">Micromonospora fluostatini</name>
    <dbReference type="NCBI Taxonomy" id="1629071"/>
    <lineage>
        <taxon>Bacteria</taxon>
        <taxon>Bacillati</taxon>
        <taxon>Actinomycetota</taxon>
        <taxon>Actinomycetes</taxon>
        <taxon>Micromonosporales</taxon>
        <taxon>Micromonosporaceae</taxon>
        <taxon>Micromonospora</taxon>
    </lineage>
</organism>
<dbReference type="CDD" id="cd00093">
    <property type="entry name" value="HTH_XRE"/>
    <property type="match status" value="1"/>
</dbReference>
<evidence type="ECO:0000313" key="2">
    <source>
        <dbReference type="EMBL" id="TDB97492.1"/>
    </source>
</evidence>
<reference evidence="2 3" key="1">
    <citation type="submission" date="2019-02" db="EMBL/GenBank/DDBJ databases">
        <title>Draft genome sequences of novel Actinobacteria.</title>
        <authorList>
            <person name="Sahin N."/>
            <person name="Ay H."/>
            <person name="Saygin H."/>
        </authorList>
    </citation>
    <scope>NUCLEOTIDE SEQUENCE [LARGE SCALE GENOMIC DNA]</scope>
    <source>
        <strain evidence="2 3">JCM 30529</strain>
    </source>
</reference>
<dbReference type="SUPFAM" id="SSF47413">
    <property type="entry name" value="lambda repressor-like DNA-binding domains"/>
    <property type="match status" value="1"/>
</dbReference>
<protein>
    <submittedName>
        <fullName evidence="2">XRE family transcriptional regulator</fullName>
    </submittedName>
</protein>
<sequence>MSSSPASPPRSPKLSACSLSSPRRLETATRHQGCDKTATLRLAQPSVQYWSCRTCPELHPSRVTRPLTQEIGRSKGQHAPSEAVSVCTGKPEGQHNGSQVGRSTHWKVGRVVADTRGPDDIREARRRLGQQLAALRKAAGHTQHSLAPLTLYGRSTIANAETGHQRPDRTFWQRCDDILCTGGTLTAGYDHIVALERGYQRASGMGWAAAGQPDPPEGSSDPSEAQRQPLSGTAPVLRRLVLNYRWRGIAEPRSLDEIEAEVTSSNIAYQAAQYETLLRLPDLAAAAEALVPSLSGQDATRAVSAVAWSHVIIAKLATKLGDGSLAWIAADRAATWASHLGDAALLGVAAYQSACALAKTAGRAADAEEVALAGADRLAAHRQHAEPRYASVRGALLLHAAVIAARNGHYHVAHDRLAEANRLAHDLGHDGNEMWTAFGPTNVLLHQLTVATALHDQQQALHLGSQIDTSKLPTSLVSRRAQMHLDLATMHSTTRNSDPQAVLHLLEAERIAPQAIRHKATARALITQLLGRERRSETPGLLALAHRAGAVA</sequence>
<dbReference type="EMBL" id="SMKE01000229">
    <property type="protein sequence ID" value="TDB97492.1"/>
    <property type="molecule type" value="Genomic_DNA"/>
</dbReference>
<dbReference type="Proteomes" id="UP000295626">
    <property type="component" value="Unassembled WGS sequence"/>
</dbReference>
<feature type="region of interest" description="Disordered" evidence="1">
    <location>
        <begin position="206"/>
        <end position="230"/>
    </location>
</feature>
<dbReference type="InterPro" id="IPR010982">
    <property type="entry name" value="Lambda_DNA-bd_dom_sf"/>
</dbReference>
<evidence type="ECO:0000256" key="1">
    <source>
        <dbReference type="SAM" id="MobiDB-lite"/>
    </source>
</evidence>
<proteinExistence type="predicted"/>
<keyword evidence="3" id="KW-1185">Reference proteome</keyword>
<evidence type="ECO:0000313" key="3">
    <source>
        <dbReference type="Proteomes" id="UP000295626"/>
    </source>
</evidence>
<comment type="caution">
    <text evidence="2">The sequence shown here is derived from an EMBL/GenBank/DDBJ whole genome shotgun (WGS) entry which is preliminary data.</text>
</comment>
<name>A0ABY2DHR4_9ACTN</name>
<feature type="compositionally biased region" description="Basic and acidic residues" evidence="1">
    <location>
        <begin position="23"/>
        <end position="32"/>
    </location>
</feature>
<accession>A0ABY2DHR4</accession>
<dbReference type="Pfam" id="PF13560">
    <property type="entry name" value="HTH_31"/>
    <property type="match status" value="1"/>
</dbReference>
<feature type="compositionally biased region" description="Pro residues" evidence="1">
    <location>
        <begin position="1"/>
        <end position="11"/>
    </location>
</feature>
<dbReference type="InterPro" id="IPR001387">
    <property type="entry name" value="Cro/C1-type_HTH"/>
</dbReference>
<feature type="region of interest" description="Disordered" evidence="1">
    <location>
        <begin position="1"/>
        <end position="32"/>
    </location>
</feature>